<evidence type="ECO:0000256" key="1">
    <source>
        <dbReference type="PROSITE-ProRule" id="PRU01076"/>
    </source>
</evidence>
<sequence length="105" mass="11448">MTSIYELATLNSKGQITIPRSIRQALGIDTGSKLAFELRNGEVVMTRVEVEHEDPVIGAFLDLLSADIQVGHHVSGLPQELDKAMQDNASHVIELNKNIDGDVVI</sequence>
<dbReference type="InterPro" id="IPR007159">
    <property type="entry name" value="SpoVT-AbrB_dom"/>
</dbReference>
<dbReference type="GO" id="GO:0003700">
    <property type="term" value="F:DNA-binding transcription factor activity"/>
    <property type="evidence" value="ECO:0007669"/>
    <property type="project" value="InterPro"/>
</dbReference>
<dbReference type="InterPro" id="IPR037914">
    <property type="entry name" value="SpoVT-AbrB_sf"/>
</dbReference>
<organism evidence="3 4">
    <name type="scientific">Photorhabdus luminescens subsp. mexicana</name>
    <dbReference type="NCBI Taxonomy" id="2100167"/>
    <lineage>
        <taxon>Bacteria</taxon>
        <taxon>Pseudomonadati</taxon>
        <taxon>Pseudomonadota</taxon>
        <taxon>Gammaproteobacteria</taxon>
        <taxon>Enterobacterales</taxon>
        <taxon>Morganellaceae</taxon>
        <taxon>Photorhabdus</taxon>
    </lineage>
</organism>
<keyword evidence="1" id="KW-0238">DNA-binding</keyword>
<dbReference type="Gene3D" id="2.10.260.10">
    <property type="match status" value="1"/>
</dbReference>
<dbReference type="SUPFAM" id="SSF89447">
    <property type="entry name" value="AbrB/MazE/MraZ-like"/>
    <property type="match status" value="1"/>
</dbReference>
<dbReference type="EMBL" id="PUJX01000011">
    <property type="protein sequence ID" value="TDB51350.1"/>
    <property type="molecule type" value="Genomic_DNA"/>
</dbReference>
<dbReference type="GO" id="GO:0003677">
    <property type="term" value="F:DNA binding"/>
    <property type="evidence" value="ECO:0007669"/>
    <property type="project" value="UniProtKB-UniRule"/>
</dbReference>
<dbReference type="AlphaFoldDB" id="A0A4R4JBE4"/>
<dbReference type="GO" id="GO:0097351">
    <property type="term" value="F:toxin sequestering activity"/>
    <property type="evidence" value="ECO:0007669"/>
    <property type="project" value="InterPro"/>
</dbReference>
<feature type="domain" description="SpoVT-AbrB" evidence="2">
    <location>
        <begin position="5"/>
        <end position="50"/>
    </location>
</feature>
<reference evidence="3 4" key="1">
    <citation type="journal article" date="2019" name="Int. J. Syst. Evol. Microbiol.">
        <title>Photorhabdus khanii subsp. guanajuatensis subsp. nov., isolated from Heterorhabditis atacamensis, and Photorhabdus luminescens subsp. mexicana subsp. nov., isolated from Heterorhabditis mexicana entomopathogenic nematodes.</title>
        <authorList>
            <person name="Machado R.A.R."/>
            <person name="Bruno P."/>
            <person name="Arce C.C.M."/>
            <person name="Liechti N."/>
            <person name="Kohler A."/>
            <person name="Bernal J."/>
            <person name="Bruggmann R."/>
            <person name="Turlings T.C.J."/>
        </authorList>
    </citation>
    <scope>NUCLEOTIDE SEQUENCE [LARGE SCALE GENOMIC DNA]</scope>
    <source>
        <strain evidence="3 4">MEX47-22</strain>
    </source>
</reference>
<name>A0A4R4JBE4_PHOLU</name>
<dbReference type="Proteomes" id="UP000295550">
    <property type="component" value="Unassembled WGS sequence"/>
</dbReference>
<evidence type="ECO:0000313" key="4">
    <source>
        <dbReference type="Proteomes" id="UP000295550"/>
    </source>
</evidence>
<dbReference type="InterPro" id="IPR031848">
    <property type="entry name" value="PrlF_antitoxin"/>
</dbReference>
<dbReference type="Pfam" id="PF15937">
    <property type="entry name" value="PrlF_antitoxin"/>
    <property type="match status" value="1"/>
</dbReference>
<comment type="caution">
    <text evidence="3">The sequence shown here is derived from an EMBL/GenBank/DDBJ whole genome shotgun (WGS) entry which is preliminary data.</text>
</comment>
<dbReference type="SMART" id="SM00966">
    <property type="entry name" value="SpoVT_AbrB"/>
    <property type="match status" value="1"/>
</dbReference>
<dbReference type="PROSITE" id="PS51740">
    <property type="entry name" value="SPOVT_ABRB"/>
    <property type="match status" value="1"/>
</dbReference>
<proteinExistence type="predicted"/>
<dbReference type="GO" id="GO:0001558">
    <property type="term" value="P:regulation of cell growth"/>
    <property type="evidence" value="ECO:0007669"/>
    <property type="project" value="InterPro"/>
</dbReference>
<protein>
    <submittedName>
        <fullName evidence="3">AbrB family transcriptional regulator</fullName>
    </submittedName>
</protein>
<evidence type="ECO:0000313" key="3">
    <source>
        <dbReference type="EMBL" id="TDB51350.1"/>
    </source>
</evidence>
<dbReference type="NCBIfam" id="TIGR01439">
    <property type="entry name" value="lp_hng_hel_AbrB"/>
    <property type="match status" value="1"/>
</dbReference>
<accession>A0A4R4JBE4</accession>
<evidence type="ECO:0000259" key="2">
    <source>
        <dbReference type="PROSITE" id="PS51740"/>
    </source>
</evidence>
<dbReference type="RefSeq" id="WP_132345783.1">
    <property type="nucleotide sequence ID" value="NZ_CAWOLF010000011.1"/>
</dbReference>
<gene>
    <name evidence="3" type="ORF">C5468_12170</name>
</gene>